<accession>A0A1V8SNM9</accession>
<feature type="domain" description="Major facilitator superfamily (MFS) profile" evidence="7">
    <location>
        <begin position="70"/>
        <end position="441"/>
    </location>
</feature>
<feature type="transmembrane region" description="Helical" evidence="6">
    <location>
        <begin position="208"/>
        <end position="229"/>
    </location>
</feature>
<dbReference type="InParanoid" id="A0A1V8SNM9"/>
<feature type="transmembrane region" description="Helical" evidence="6">
    <location>
        <begin position="350"/>
        <end position="371"/>
    </location>
</feature>
<dbReference type="Proteomes" id="UP000192596">
    <property type="component" value="Unassembled WGS sequence"/>
</dbReference>
<feature type="transmembrane region" description="Helical" evidence="6">
    <location>
        <begin position="105"/>
        <end position="136"/>
    </location>
</feature>
<keyword evidence="9" id="KW-1185">Reference proteome</keyword>
<dbReference type="GO" id="GO:0005886">
    <property type="term" value="C:plasma membrane"/>
    <property type="evidence" value="ECO:0007669"/>
    <property type="project" value="TreeGrafter"/>
</dbReference>
<evidence type="ECO:0000313" key="9">
    <source>
        <dbReference type="Proteomes" id="UP000192596"/>
    </source>
</evidence>
<evidence type="ECO:0000313" key="8">
    <source>
        <dbReference type="EMBL" id="OQO00664.1"/>
    </source>
</evidence>
<keyword evidence="2 6" id="KW-0812">Transmembrane</keyword>
<dbReference type="EMBL" id="NAJO01000034">
    <property type="protein sequence ID" value="OQO00664.1"/>
    <property type="molecule type" value="Genomic_DNA"/>
</dbReference>
<feature type="compositionally biased region" description="Basic and acidic residues" evidence="5">
    <location>
        <begin position="25"/>
        <end position="39"/>
    </location>
</feature>
<evidence type="ECO:0000256" key="5">
    <source>
        <dbReference type="SAM" id="MobiDB-lite"/>
    </source>
</evidence>
<dbReference type="AlphaFoldDB" id="A0A1V8SNM9"/>
<dbReference type="InterPro" id="IPR020846">
    <property type="entry name" value="MFS_dom"/>
</dbReference>
<feature type="transmembrane region" description="Helical" evidence="6">
    <location>
        <begin position="142"/>
        <end position="162"/>
    </location>
</feature>
<feature type="transmembrane region" description="Helical" evidence="6">
    <location>
        <begin position="236"/>
        <end position="256"/>
    </location>
</feature>
<dbReference type="Pfam" id="PF07690">
    <property type="entry name" value="MFS_1"/>
    <property type="match status" value="1"/>
</dbReference>
<evidence type="ECO:0000259" key="7">
    <source>
        <dbReference type="PROSITE" id="PS50850"/>
    </source>
</evidence>
<feature type="transmembrane region" description="Helical" evidence="6">
    <location>
        <begin position="312"/>
        <end position="338"/>
    </location>
</feature>
<dbReference type="Gene3D" id="1.20.1250.20">
    <property type="entry name" value="MFS general substrate transporter like domains"/>
    <property type="match status" value="1"/>
</dbReference>
<proteinExistence type="predicted"/>
<evidence type="ECO:0000256" key="1">
    <source>
        <dbReference type="ARBA" id="ARBA00004141"/>
    </source>
</evidence>
<protein>
    <recommendedName>
        <fullName evidence="7">Major facilitator superfamily (MFS) profile domain-containing protein</fullName>
    </recommendedName>
</protein>
<dbReference type="PANTHER" id="PTHR23502">
    <property type="entry name" value="MAJOR FACILITATOR SUPERFAMILY"/>
    <property type="match status" value="1"/>
</dbReference>
<dbReference type="OrthoDB" id="6770063at2759"/>
<organism evidence="8 9">
    <name type="scientific">Cryoendolithus antarcticus</name>
    <dbReference type="NCBI Taxonomy" id="1507870"/>
    <lineage>
        <taxon>Eukaryota</taxon>
        <taxon>Fungi</taxon>
        <taxon>Dikarya</taxon>
        <taxon>Ascomycota</taxon>
        <taxon>Pezizomycotina</taxon>
        <taxon>Dothideomycetes</taxon>
        <taxon>Dothideomycetidae</taxon>
        <taxon>Cladosporiales</taxon>
        <taxon>Cladosporiaceae</taxon>
        <taxon>Cryoendolithus</taxon>
    </lineage>
</organism>
<feature type="region of interest" description="Disordered" evidence="5">
    <location>
        <begin position="23"/>
        <end position="58"/>
    </location>
</feature>
<name>A0A1V8SNM9_9PEZI</name>
<comment type="subcellular location">
    <subcellularLocation>
        <location evidence="1">Membrane</location>
        <topology evidence="1">Multi-pass membrane protein</topology>
    </subcellularLocation>
</comment>
<dbReference type="InterPro" id="IPR036259">
    <property type="entry name" value="MFS_trans_sf"/>
</dbReference>
<dbReference type="STRING" id="1507870.A0A1V8SNM9"/>
<comment type="caution">
    <text evidence="8">The sequence shown here is derived from an EMBL/GenBank/DDBJ whole genome shotgun (WGS) entry which is preliminary data.</text>
</comment>
<sequence length="441" mass="47881">MDIGCDAFVLAAESMAEAEMAVSSHSDESGSMTEKETLPEAHQAGSTPHPVDHKSHLIGDNLPRDVAHTVKDVAQTDGSIKQYKVITFDNDDSADPKIWSKRKKWIVTLSISVVCFCPAFLSAVVTPGIAAVAVGLRVPAEVALLTVTLFVVGFGVGPLVFSPLMAKNIATLLACRAIDGIAFSVPLANVGGSLSDMWRPEERGVPMAAFSVAPFLGPVLGPVVGGFVVDNVSWRWLYWLQVILSGTIFIGLFFLVPETYAPTILKKRASKLRKSTGDATYVTAQEIDGRTFGERLRVTLLLPLRLLFTEPIVTFLALYAALLYGLLYMFFVSYPIVFTEHKRWSNSKTGLMFIPIAIGMLGGVSITPLINRHYLSMRAKIKGPVPPELRLVPMILSAPLIPVGMFVFAWTSYPHLSWAGPALAGLPLGFGFVILYNAFLN</sequence>
<dbReference type="SUPFAM" id="SSF103473">
    <property type="entry name" value="MFS general substrate transporter"/>
    <property type="match status" value="1"/>
</dbReference>
<evidence type="ECO:0000256" key="2">
    <source>
        <dbReference type="ARBA" id="ARBA00022692"/>
    </source>
</evidence>
<gene>
    <name evidence="8" type="ORF">B0A48_13154</name>
</gene>
<keyword evidence="4 6" id="KW-0472">Membrane</keyword>
<dbReference type="FunCoup" id="A0A1V8SNM9">
    <property type="interactions" value="97"/>
</dbReference>
<evidence type="ECO:0000256" key="4">
    <source>
        <dbReference type="ARBA" id="ARBA00023136"/>
    </source>
</evidence>
<dbReference type="InterPro" id="IPR011701">
    <property type="entry name" value="MFS"/>
</dbReference>
<evidence type="ECO:0000256" key="6">
    <source>
        <dbReference type="SAM" id="Phobius"/>
    </source>
</evidence>
<feature type="transmembrane region" description="Helical" evidence="6">
    <location>
        <begin position="418"/>
        <end position="439"/>
    </location>
</feature>
<evidence type="ECO:0000256" key="3">
    <source>
        <dbReference type="ARBA" id="ARBA00022989"/>
    </source>
</evidence>
<dbReference type="GO" id="GO:0022857">
    <property type="term" value="F:transmembrane transporter activity"/>
    <property type="evidence" value="ECO:0007669"/>
    <property type="project" value="InterPro"/>
</dbReference>
<feature type="transmembrane region" description="Helical" evidence="6">
    <location>
        <begin position="391"/>
        <end position="411"/>
    </location>
</feature>
<keyword evidence="3 6" id="KW-1133">Transmembrane helix</keyword>
<reference evidence="9" key="1">
    <citation type="submission" date="2017-03" db="EMBL/GenBank/DDBJ databases">
        <title>Genomes of endolithic fungi from Antarctica.</title>
        <authorList>
            <person name="Coleine C."/>
            <person name="Masonjones S."/>
            <person name="Stajich J.E."/>
        </authorList>
    </citation>
    <scope>NUCLEOTIDE SEQUENCE [LARGE SCALE GENOMIC DNA]</scope>
    <source>
        <strain evidence="9">CCFEE 5527</strain>
    </source>
</reference>
<dbReference type="PANTHER" id="PTHR23502:SF48">
    <property type="entry name" value="MULTIDRUG TRANSPORTER, PUTATIVE (AFU_ORTHOLOGUE AFUA_5G02700)-RELATED"/>
    <property type="match status" value="1"/>
</dbReference>
<dbReference type="PROSITE" id="PS50850">
    <property type="entry name" value="MFS"/>
    <property type="match status" value="1"/>
</dbReference>